<name>A0ABS5DB54_9PSEU</name>
<dbReference type="InterPro" id="IPR012906">
    <property type="entry name" value="PaaX-like_N"/>
</dbReference>
<keyword evidence="5" id="KW-1185">Reference proteome</keyword>
<dbReference type="Pfam" id="PF08223">
    <property type="entry name" value="PaaX_C"/>
    <property type="match status" value="1"/>
</dbReference>
<dbReference type="RefSeq" id="WP_210968968.1">
    <property type="nucleotide sequence ID" value="NZ_JAGPXE010000002.1"/>
</dbReference>
<dbReference type="PANTHER" id="PTHR30319:SF1">
    <property type="entry name" value="TRANSCRIPTIONAL REPRESSOR PAAX"/>
    <property type="match status" value="1"/>
</dbReference>
<dbReference type="Pfam" id="PF20803">
    <property type="entry name" value="PaaX_M"/>
    <property type="match status" value="1"/>
</dbReference>
<dbReference type="PANTHER" id="PTHR30319">
    <property type="entry name" value="PHENYLACETIC ACID REGULATOR-RELATED TRANSCRIPTIONAL REPRESSOR"/>
    <property type="match status" value="1"/>
</dbReference>
<sequence>MLITVLAELVHPNDQPVWTSSLLYMLVGMGIEQRTARQAISRAAASGWITGQRQGREVRWELTDSGKRLIEDGAKRVYSLHADSESWDGNWLILLVTIPEAQRSVRKALYTALDWEGFGNPTPGVWVSPHADRQPRAQKVIDELELKPSTLAFVGKASAIGQSEQEIVDLSWDLDEVTAKYEELLIRYSGMQPAPGDPLLFTHVKLTNEWQRFPFMDPQLPAELLPNWIGRRAAVLFHQLREAWYEDAQQRWREVVKETSPG</sequence>
<dbReference type="Pfam" id="PF07848">
    <property type="entry name" value="PaaX"/>
    <property type="match status" value="1"/>
</dbReference>
<dbReference type="Gene3D" id="1.10.10.10">
    <property type="entry name" value="Winged helix-like DNA-binding domain superfamily/Winged helix DNA-binding domain"/>
    <property type="match status" value="1"/>
</dbReference>
<accession>A0ABS5DB54</accession>
<feature type="domain" description="Transcriptional repressor PaaX-like central Cas2-like" evidence="3">
    <location>
        <begin position="85"/>
        <end position="164"/>
    </location>
</feature>
<evidence type="ECO:0000259" key="2">
    <source>
        <dbReference type="Pfam" id="PF08223"/>
    </source>
</evidence>
<evidence type="ECO:0000259" key="1">
    <source>
        <dbReference type="Pfam" id="PF07848"/>
    </source>
</evidence>
<evidence type="ECO:0000313" key="5">
    <source>
        <dbReference type="Proteomes" id="UP000674084"/>
    </source>
</evidence>
<dbReference type="PIRSF" id="PIRSF020623">
    <property type="entry name" value="PaaX"/>
    <property type="match status" value="1"/>
</dbReference>
<reference evidence="4 5" key="1">
    <citation type="submission" date="2021-04" db="EMBL/GenBank/DDBJ databases">
        <title>Whole-genome sequencing of Saccharopolyspora endophytica KCTC 19397.</title>
        <authorList>
            <person name="Ay H."/>
            <person name="Saygin H."/>
            <person name="Sahin N."/>
        </authorList>
    </citation>
    <scope>NUCLEOTIDE SEQUENCE [LARGE SCALE GENOMIC DNA]</scope>
    <source>
        <strain evidence="4 5">KCTC 19397</strain>
    </source>
</reference>
<dbReference type="Gene3D" id="3.30.70.2650">
    <property type="match status" value="1"/>
</dbReference>
<evidence type="ECO:0000259" key="3">
    <source>
        <dbReference type="Pfam" id="PF20803"/>
    </source>
</evidence>
<dbReference type="EMBL" id="JAGPXE010000002">
    <property type="protein sequence ID" value="MBQ0923524.1"/>
    <property type="molecule type" value="Genomic_DNA"/>
</dbReference>
<dbReference type="Proteomes" id="UP000674084">
    <property type="component" value="Unassembled WGS sequence"/>
</dbReference>
<protein>
    <submittedName>
        <fullName evidence="4">PaaX family transcriptional regulator</fullName>
    </submittedName>
</protein>
<dbReference type="InterPro" id="IPR013225">
    <property type="entry name" value="PaaX_C"/>
</dbReference>
<dbReference type="Gene3D" id="1.20.58.1460">
    <property type="match status" value="1"/>
</dbReference>
<dbReference type="InterPro" id="IPR048846">
    <property type="entry name" value="PaaX-like_central"/>
</dbReference>
<gene>
    <name evidence="4" type="ORF">KBO27_06190</name>
</gene>
<evidence type="ECO:0000313" key="4">
    <source>
        <dbReference type="EMBL" id="MBQ0923524.1"/>
    </source>
</evidence>
<dbReference type="InterPro" id="IPR036388">
    <property type="entry name" value="WH-like_DNA-bd_sf"/>
</dbReference>
<feature type="domain" description="Transcriptional repressor PaaX-like N-terminal" evidence="1">
    <location>
        <begin position="1"/>
        <end position="66"/>
    </location>
</feature>
<comment type="caution">
    <text evidence="4">The sequence shown here is derived from an EMBL/GenBank/DDBJ whole genome shotgun (WGS) entry which is preliminary data.</text>
</comment>
<organism evidence="4 5">
    <name type="scientific">Saccharopolyspora endophytica</name>
    <dbReference type="NCBI Taxonomy" id="543886"/>
    <lineage>
        <taxon>Bacteria</taxon>
        <taxon>Bacillati</taxon>
        <taxon>Actinomycetota</taxon>
        <taxon>Actinomycetes</taxon>
        <taxon>Pseudonocardiales</taxon>
        <taxon>Pseudonocardiaceae</taxon>
        <taxon>Saccharopolyspora</taxon>
    </lineage>
</organism>
<dbReference type="InterPro" id="IPR011965">
    <property type="entry name" value="PaaX_trns_reg"/>
</dbReference>
<proteinExistence type="predicted"/>
<feature type="domain" description="Transcriptional repressor PaaX-like C-terminal" evidence="2">
    <location>
        <begin position="172"/>
        <end position="252"/>
    </location>
</feature>